<evidence type="ECO:0000256" key="2">
    <source>
        <dbReference type="ARBA" id="ARBA00022723"/>
    </source>
</evidence>
<keyword evidence="5" id="KW-0408">Iron</keyword>
<dbReference type="GeneID" id="34220610"/>
<protein>
    <recommendedName>
        <fullName evidence="1">bis(5'-nucleosyl)-tetraphosphatase (symmetrical)</fullName>
        <ecNumber evidence="1">3.6.1.41</ecNumber>
    </recommendedName>
</protein>
<dbReference type="RefSeq" id="WP_038561491.1">
    <property type="nucleotide sequence ID" value="NZ_CP008876.1"/>
</dbReference>
<sequence>MQRDKALAIVEKQLKKPRYEHTIRVMDTSIRLAKQYGADEKKAELAAIFHDYAKYRPLEEMKRWIESERLPKDLLDYHHELWHGPVGALMVKREVGISDPEILHAITVHTTGCVGMSILDKVVFLADYIEPGRAFPGVDDVRKVSENNLDKACWMASRNTINMLVSLNRKVYPDTFHAYNDLLNSTGGNK</sequence>
<evidence type="ECO:0000313" key="9">
    <source>
        <dbReference type="Proteomes" id="UP000027980"/>
    </source>
</evidence>
<dbReference type="Pfam" id="PF01966">
    <property type="entry name" value="HD"/>
    <property type="match status" value="1"/>
</dbReference>
<evidence type="ECO:0000256" key="3">
    <source>
        <dbReference type="ARBA" id="ARBA00022741"/>
    </source>
</evidence>
<dbReference type="SMART" id="SM00471">
    <property type="entry name" value="HDc"/>
    <property type="match status" value="1"/>
</dbReference>
<dbReference type="InterPro" id="IPR051094">
    <property type="entry name" value="Diverse_Catalytic_Enzymes"/>
</dbReference>
<dbReference type="NCBIfam" id="TIGR00488">
    <property type="entry name" value="bis(5'-nucleosyl)-tetraphosphatase (symmetrical) YqeK"/>
    <property type="match status" value="1"/>
</dbReference>
<dbReference type="GO" id="GO:0046872">
    <property type="term" value="F:metal ion binding"/>
    <property type="evidence" value="ECO:0007669"/>
    <property type="project" value="UniProtKB-KW"/>
</dbReference>
<dbReference type="Proteomes" id="UP000027980">
    <property type="component" value="Chromosome"/>
</dbReference>
<dbReference type="KEGG" id="tap:GZ22_09565"/>
<dbReference type="PANTHER" id="PTHR35795">
    <property type="entry name" value="SLR1885 PROTEIN"/>
    <property type="match status" value="1"/>
</dbReference>
<keyword evidence="4" id="KW-0378">Hydrolase</keyword>
<proteinExistence type="predicted"/>
<dbReference type="PROSITE" id="PS51831">
    <property type="entry name" value="HD"/>
    <property type="match status" value="1"/>
</dbReference>
<accession>A0A075LL20</accession>
<dbReference type="InterPro" id="IPR003607">
    <property type="entry name" value="HD/PDEase_dom"/>
</dbReference>
<evidence type="ECO:0000256" key="1">
    <source>
        <dbReference type="ARBA" id="ARBA00012506"/>
    </source>
</evidence>
<dbReference type="InterPro" id="IPR005249">
    <property type="entry name" value="YqeK"/>
</dbReference>
<dbReference type="SUPFAM" id="SSF109604">
    <property type="entry name" value="HD-domain/PDEase-like"/>
    <property type="match status" value="1"/>
</dbReference>
<organism evidence="8 9">
    <name type="scientific">Terribacillus saccharophilus</name>
    <dbReference type="NCBI Taxonomy" id="361277"/>
    <lineage>
        <taxon>Bacteria</taxon>
        <taxon>Bacillati</taxon>
        <taxon>Bacillota</taxon>
        <taxon>Bacilli</taxon>
        <taxon>Bacillales</taxon>
        <taxon>Bacillaceae</taxon>
        <taxon>Terribacillus</taxon>
    </lineage>
</organism>
<keyword evidence="3" id="KW-0547">Nucleotide-binding</keyword>
<evidence type="ECO:0000313" key="8">
    <source>
        <dbReference type="EMBL" id="AIF66861.1"/>
    </source>
</evidence>
<dbReference type="PANTHER" id="PTHR35795:SF1">
    <property type="entry name" value="BIS(5'-NUCLEOSYL)-TETRAPHOSPHATASE, SYMMETRICAL"/>
    <property type="match status" value="1"/>
</dbReference>
<dbReference type="EMBL" id="CP008876">
    <property type="protein sequence ID" value="AIF66861.1"/>
    <property type="molecule type" value="Genomic_DNA"/>
</dbReference>
<dbReference type="CDD" id="cd00077">
    <property type="entry name" value="HDc"/>
    <property type="match status" value="1"/>
</dbReference>
<dbReference type="EC" id="3.6.1.41" evidence="1"/>
<dbReference type="GO" id="GO:0000166">
    <property type="term" value="F:nucleotide binding"/>
    <property type="evidence" value="ECO:0007669"/>
    <property type="project" value="UniProtKB-KW"/>
</dbReference>
<dbReference type="Gene3D" id="1.10.3210.10">
    <property type="entry name" value="Hypothetical protein af1432"/>
    <property type="match status" value="1"/>
</dbReference>
<dbReference type="GO" id="GO:0008803">
    <property type="term" value="F:bis(5'-nucleosyl)-tetraphosphatase (symmetrical) activity"/>
    <property type="evidence" value="ECO:0007669"/>
    <property type="project" value="UniProtKB-EC"/>
</dbReference>
<keyword evidence="2" id="KW-0479">Metal-binding</keyword>
<evidence type="ECO:0000256" key="5">
    <source>
        <dbReference type="ARBA" id="ARBA00023004"/>
    </source>
</evidence>
<evidence type="ECO:0000256" key="4">
    <source>
        <dbReference type="ARBA" id="ARBA00022801"/>
    </source>
</evidence>
<reference evidence="8 9" key="1">
    <citation type="submission" date="2014-07" db="EMBL/GenBank/DDBJ databases">
        <title>Complete genome sequence of a moderately halophilic bacterium Terribacillus aidingensis MP602, isolated from Cryptomeria fortunei in Tianmu mountain in China.</title>
        <authorList>
            <person name="Wang Y."/>
            <person name="Lu P."/>
            <person name="Zhang L."/>
        </authorList>
    </citation>
    <scope>NUCLEOTIDE SEQUENCE [LARGE SCALE GENOMIC DNA]</scope>
    <source>
        <strain evidence="8 9">MP602</strain>
    </source>
</reference>
<comment type="catalytic activity">
    <reaction evidence="6">
        <text>P(1),P(4)-bis(5'-adenosyl) tetraphosphate + H2O = 2 ADP + 2 H(+)</text>
        <dbReference type="Rhea" id="RHEA:24252"/>
        <dbReference type="ChEBI" id="CHEBI:15377"/>
        <dbReference type="ChEBI" id="CHEBI:15378"/>
        <dbReference type="ChEBI" id="CHEBI:58141"/>
        <dbReference type="ChEBI" id="CHEBI:456216"/>
        <dbReference type="EC" id="3.6.1.41"/>
    </reaction>
</comment>
<dbReference type="HOGENOM" id="CLU_089580_1_2_9"/>
<dbReference type="AlphaFoldDB" id="A0A075LL20"/>
<evidence type="ECO:0000259" key="7">
    <source>
        <dbReference type="PROSITE" id="PS51831"/>
    </source>
</evidence>
<feature type="domain" description="HD" evidence="7">
    <location>
        <begin position="18"/>
        <end position="132"/>
    </location>
</feature>
<name>A0A075LL20_9BACI</name>
<evidence type="ECO:0000256" key="6">
    <source>
        <dbReference type="ARBA" id="ARBA00049417"/>
    </source>
</evidence>
<dbReference type="InterPro" id="IPR006674">
    <property type="entry name" value="HD_domain"/>
</dbReference>
<gene>
    <name evidence="8" type="ORF">GZ22_09565</name>
</gene>
<dbReference type="OrthoDB" id="9782134at2"/>